<reference evidence="1" key="1">
    <citation type="submission" date="2021-03" db="EMBL/GenBank/DDBJ databases">
        <authorList>
            <consortium name="DOE Joint Genome Institute"/>
            <person name="Ahrendt S."/>
            <person name="Looney B.P."/>
            <person name="Miyauchi S."/>
            <person name="Morin E."/>
            <person name="Drula E."/>
            <person name="Courty P.E."/>
            <person name="Chicoki N."/>
            <person name="Fauchery L."/>
            <person name="Kohler A."/>
            <person name="Kuo A."/>
            <person name="Labutti K."/>
            <person name="Pangilinan J."/>
            <person name="Lipzen A."/>
            <person name="Riley R."/>
            <person name="Andreopoulos W."/>
            <person name="He G."/>
            <person name="Johnson J."/>
            <person name="Barry K.W."/>
            <person name="Grigoriev I.V."/>
            <person name="Nagy L."/>
            <person name="Hibbett D."/>
            <person name="Henrissat B."/>
            <person name="Matheny P.B."/>
            <person name="Labbe J."/>
            <person name="Martin F."/>
        </authorList>
    </citation>
    <scope>NUCLEOTIDE SEQUENCE</scope>
    <source>
        <strain evidence="1">HHB10654</strain>
    </source>
</reference>
<gene>
    <name evidence="1" type="ORF">BV25DRAFT_1817272</name>
</gene>
<keyword evidence="2" id="KW-1185">Reference proteome</keyword>
<proteinExistence type="predicted"/>
<organism evidence="1 2">
    <name type="scientific">Artomyces pyxidatus</name>
    <dbReference type="NCBI Taxonomy" id="48021"/>
    <lineage>
        <taxon>Eukaryota</taxon>
        <taxon>Fungi</taxon>
        <taxon>Dikarya</taxon>
        <taxon>Basidiomycota</taxon>
        <taxon>Agaricomycotina</taxon>
        <taxon>Agaricomycetes</taxon>
        <taxon>Russulales</taxon>
        <taxon>Auriscalpiaceae</taxon>
        <taxon>Artomyces</taxon>
    </lineage>
</organism>
<evidence type="ECO:0000313" key="2">
    <source>
        <dbReference type="Proteomes" id="UP000814140"/>
    </source>
</evidence>
<reference evidence="1" key="2">
    <citation type="journal article" date="2022" name="New Phytol.">
        <title>Evolutionary transition to the ectomycorrhizal habit in the genomes of a hyperdiverse lineage of mushroom-forming fungi.</title>
        <authorList>
            <person name="Looney B."/>
            <person name="Miyauchi S."/>
            <person name="Morin E."/>
            <person name="Drula E."/>
            <person name="Courty P.E."/>
            <person name="Kohler A."/>
            <person name="Kuo A."/>
            <person name="LaButti K."/>
            <person name="Pangilinan J."/>
            <person name="Lipzen A."/>
            <person name="Riley R."/>
            <person name="Andreopoulos W."/>
            <person name="He G."/>
            <person name="Johnson J."/>
            <person name="Nolan M."/>
            <person name="Tritt A."/>
            <person name="Barry K.W."/>
            <person name="Grigoriev I.V."/>
            <person name="Nagy L.G."/>
            <person name="Hibbett D."/>
            <person name="Henrissat B."/>
            <person name="Matheny P.B."/>
            <person name="Labbe J."/>
            <person name="Martin F.M."/>
        </authorList>
    </citation>
    <scope>NUCLEOTIDE SEQUENCE</scope>
    <source>
        <strain evidence="1">HHB10654</strain>
    </source>
</reference>
<evidence type="ECO:0000313" key="1">
    <source>
        <dbReference type="EMBL" id="KAI0054248.1"/>
    </source>
</evidence>
<comment type="caution">
    <text evidence="1">The sequence shown here is derived from an EMBL/GenBank/DDBJ whole genome shotgun (WGS) entry which is preliminary data.</text>
</comment>
<feature type="non-terminal residue" evidence="1">
    <location>
        <position position="448"/>
    </location>
</feature>
<dbReference type="Proteomes" id="UP000814140">
    <property type="component" value="Unassembled WGS sequence"/>
</dbReference>
<name>A0ACB8SEE1_9AGAM</name>
<sequence>MWPVRKRSLASERTHTRCTRQTSVVPKAGYTSHLDVKCMPNTRTEIIEKVVTWASNSSDDAPYIFWLNAMAGEGKTSIATTVAHMLHENGILGGSFFFSQDQGRIHIVNVFSTLIAYLANYRLEFQQFVAEYLKSRILDIKDSATVQFDLFETLFVKSDIITSNKPVIFVLDGLDECQEYPDQQTLLQYLVKISNQSPKCRFFLTSRPEAKIQSILNQAEPLQPVKLSDFARNAGNTTERDLEIYIDTKLKEIATQYKDLLPPLSDWPGPERKQKLLDQACGLFIWASTAIKFINVGDPEIKLDILLSSPLSSNSLIDIYKKVMNNAYPDEKTLTPEIINILGAILLLQEPLSAASTGMLLHIQARNNQSMTQTVSLALGRLRSVLEIPSTEGHTIHICHLTFAEFLTNQEQCPQYCYIDKEVHHFNLAENCLKVMEELLHYNICELR</sequence>
<protein>
    <submittedName>
        <fullName evidence="1">Uncharacterized protein</fullName>
    </submittedName>
</protein>
<dbReference type="EMBL" id="MU277592">
    <property type="protein sequence ID" value="KAI0054248.1"/>
    <property type="molecule type" value="Genomic_DNA"/>
</dbReference>
<accession>A0ACB8SEE1</accession>